<dbReference type="GO" id="GO:0015937">
    <property type="term" value="P:coenzyme A biosynthetic process"/>
    <property type="evidence" value="ECO:0007669"/>
    <property type="project" value="UniProtKB-UniRule"/>
</dbReference>
<dbReference type="UniPathway" id="UPA00241">
    <property type="reaction ID" value="UER00356"/>
</dbReference>
<dbReference type="GO" id="GO:0004140">
    <property type="term" value="F:dephospho-CoA kinase activity"/>
    <property type="evidence" value="ECO:0007669"/>
    <property type="project" value="UniProtKB-UniRule"/>
</dbReference>
<dbReference type="HAMAP" id="MF_00376">
    <property type="entry name" value="Dephospho_CoA_kinase"/>
    <property type="match status" value="1"/>
</dbReference>
<comment type="pathway">
    <text evidence="5">Cofactor biosynthesis; coenzyme A biosynthesis; CoA from (R)-pantothenate: step 5/5.</text>
</comment>
<comment type="subcellular location">
    <subcellularLocation>
        <location evidence="5">Cytoplasm</location>
    </subcellularLocation>
</comment>
<reference evidence="7 8" key="1">
    <citation type="submission" date="2019-11" db="EMBL/GenBank/DDBJ databases">
        <authorList>
            <person name="Holert J."/>
        </authorList>
    </citation>
    <scope>NUCLEOTIDE SEQUENCE [LARGE SCALE GENOMIC DNA]</scope>
    <source>
        <strain evidence="7">BC5_2</strain>
    </source>
</reference>
<keyword evidence="3 5" id="KW-0067">ATP-binding</keyword>
<keyword evidence="4 5" id="KW-0173">Coenzyme A biosynthesis</keyword>
<dbReference type="InterPro" id="IPR027417">
    <property type="entry name" value="P-loop_NTPase"/>
</dbReference>
<keyword evidence="5 7" id="KW-0808">Transferase</keyword>
<evidence type="ECO:0000256" key="4">
    <source>
        <dbReference type="ARBA" id="ARBA00022993"/>
    </source>
</evidence>
<dbReference type="PANTHER" id="PTHR10695">
    <property type="entry name" value="DEPHOSPHO-COA KINASE-RELATED"/>
    <property type="match status" value="1"/>
</dbReference>
<evidence type="ECO:0000256" key="1">
    <source>
        <dbReference type="ARBA" id="ARBA00009018"/>
    </source>
</evidence>
<evidence type="ECO:0000313" key="8">
    <source>
        <dbReference type="Proteomes" id="UP000434580"/>
    </source>
</evidence>
<name>A0A5S9QBD8_9GAMM</name>
<organism evidence="7 8">
    <name type="scientific">BD1-7 clade bacterium</name>
    <dbReference type="NCBI Taxonomy" id="2029982"/>
    <lineage>
        <taxon>Bacteria</taxon>
        <taxon>Pseudomonadati</taxon>
        <taxon>Pseudomonadota</taxon>
        <taxon>Gammaproteobacteria</taxon>
        <taxon>Cellvibrionales</taxon>
        <taxon>Spongiibacteraceae</taxon>
        <taxon>BD1-7 clade</taxon>
    </lineage>
</organism>
<dbReference type="EC" id="2.7.1.24" evidence="5 6"/>
<dbReference type="OrthoDB" id="9812943at2"/>
<dbReference type="GO" id="GO:0005737">
    <property type="term" value="C:cytoplasm"/>
    <property type="evidence" value="ECO:0007669"/>
    <property type="project" value="UniProtKB-SubCell"/>
</dbReference>
<comment type="function">
    <text evidence="5">Catalyzes the phosphorylation of the 3'-hydroxyl group of dephosphocoenzyme A to form coenzyme A.</text>
</comment>
<comment type="similarity">
    <text evidence="1 5">Belongs to the CoaE family.</text>
</comment>
<proteinExistence type="inferred from homology"/>
<keyword evidence="5 7" id="KW-0418">Kinase</keyword>
<dbReference type="Gene3D" id="3.40.50.300">
    <property type="entry name" value="P-loop containing nucleotide triphosphate hydrolases"/>
    <property type="match status" value="1"/>
</dbReference>
<dbReference type="PROSITE" id="PS51219">
    <property type="entry name" value="DPCK"/>
    <property type="match status" value="1"/>
</dbReference>
<sequence>MFVLGLTGGIGSGKTAVSDRFETYGIDVIDADLCSRVVVEKGRPALTQIADHFGSDILLPSGELDRAELRTRIFADPSEKQWLESLLHPLIGEEVFNQICAAKSPYAILASPLLVESGQNAICDSVVVVDVPETLQIERTCKRDENDEAQVKRIMASQASREDRLKHADNVIENTAGLDHLDREVERLHTIYLEKSAEKAAAN</sequence>
<dbReference type="CDD" id="cd02022">
    <property type="entry name" value="DPCK"/>
    <property type="match status" value="1"/>
</dbReference>
<gene>
    <name evidence="5 7" type="primary">coaE</name>
    <name evidence="7" type="ORF">DPBNPPHM_01806</name>
</gene>
<dbReference type="PANTHER" id="PTHR10695:SF46">
    <property type="entry name" value="BIFUNCTIONAL COENZYME A SYNTHASE-RELATED"/>
    <property type="match status" value="1"/>
</dbReference>
<dbReference type="SUPFAM" id="SSF52540">
    <property type="entry name" value="P-loop containing nucleoside triphosphate hydrolases"/>
    <property type="match status" value="1"/>
</dbReference>
<evidence type="ECO:0000313" key="7">
    <source>
        <dbReference type="EMBL" id="CAA0114200.1"/>
    </source>
</evidence>
<feature type="binding site" evidence="5">
    <location>
        <begin position="11"/>
        <end position="16"/>
    </location>
    <ligand>
        <name>ATP</name>
        <dbReference type="ChEBI" id="CHEBI:30616"/>
    </ligand>
</feature>
<dbReference type="GO" id="GO:0005524">
    <property type="term" value="F:ATP binding"/>
    <property type="evidence" value="ECO:0007669"/>
    <property type="project" value="UniProtKB-UniRule"/>
</dbReference>
<keyword evidence="2 5" id="KW-0547">Nucleotide-binding</keyword>
<dbReference type="EMBL" id="CACSII010000017">
    <property type="protein sequence ID" value="CAA0114200.1"/>
    <property type="molecule type" value="Genomic_DNA"/>
</dbReference>
<accession>A0A5S9QBD8</accession>
<protein>
    <recommendedName>
        <fullName evidence="5 6">Dephospho-CoA kinase</fullName>
        <ecNumber evidence="5 6">2.7.1.24</ecNumber>
    </recommendedName>
    <alternativeName>
        <fullName evidence="5">Dephosphocoenzyme A kinase</fullName>
    </alternativeName>
</protein>
<dbReference type="NCBIfam" id="TIGR00152">
    <property type="entry name" value="dephospho-CoA kinase"/>
    <property type="match status" value="1"/>
</dbReference>
<dbReference type="AlphaFoldDB" id="A0A5S9QBD8"/>
<dbReference type="Pfam" id="PF01121">
    <property type="entry name" value="CoaE"/>
    <property type="match status" value="1"/>
</dbReference>
<evidence type="ECO:0000256" key="5">
    <source>
        <dbReference type="HAMAP-Rule" id="MF_00376"/>
    </source>
</evidence>
<keyword evidence="5" id="KW-0963">Cytoplasm</keyword>
<evidence type="ECO:0000256" key="2">
    <source>
        <dbReference type="ARBA" id="ARBA00022741"/>
    </source>
</evidence>
<evidence type="ECO:0000256" key="6">
    <source>
        <dbReference type="NCBIfam" id="TIGR00152"/>
    </source>
</evidence>
<dbReference type="InterPro" id="IPR001977">
    <property type="entry name" value="Depp_CoAkinase"/>
</dbReference>
<dbReference type="Proteomes" id="UP000434580">
    <property type="component" value="Unassembled WGS sequence"/>
</dbReference>
<comment type="catalytic activity">
    <reaction evidence="5">
        <text>3'-dephospho-CoA + ATP = ADP + CoA + H(+)</text>
        <dbReference type="Rhea" id="RHEA:18245"/>
        <dbReference type="ChEBI" id="CHEBI:15378"/>
        <dbReference type="ChEBI" id="CHEBI:30616"/>
        <dbReference type="ChEBI" id="CHEBI:57287"/>
        <dbReference type="ChEBI" id="CHEBI:57328"/>
        <dbReference type="ChEBI" id="CHEBI:456216"/>
        <dbReference type="EC" id="2.7.1.24"/>
    </reaction>
</comment>
<evidence type="ECO:0000256" key="3">
    <source>
        <dbReference type="ARBA" id="ARBA00022840"/>
    </source>
</evidence>